<dbReference type="Proteomes" id="UP000532440">
    <property type="component" value="Unassembled WGS sequence"/>
</dbReference>
<reference evidence="3 4" key="1">
    <citation type="submission" date="2020-08" db="EMBL/GenBank/DDBJ databases">
        <title>Genomic Encyclopedia of Type Strains, Phase IV (KMG-IV): sequencing the most valuable type-strain genomes for metagenomic binning, comparative biology and taxonomic classification.</title>
        <authorList>
            <person name="Goeker M."/>
        </authorList>
    </citation>
    <scope>NUCLEOTIDE SEQUENCE [LARGE SCALE GENOMIC DNA]</scope>
    <source>
        <strain evidence="3 4">DSM 29781</strain>
    </source>
</reference>
<name>A0A7W8HGM5_9BURK</name>
<dbReference type="GO" id="GO:0046872">
    <property type="term" value="F:metal ion binding"/>
    <property type="evidence" value="ECO:0007669"/>
    <property type="project" value="InterPro"/>
</dbReference>
<feature type="domain" description="Mycothiol-dependent maleylpyruvate isomerase metal-binding" evidence="2">
    <location>
        <begin position="9"/>
        <end position="146"/>
    </location>
</feature>
<dbReference type="NCBIfam" id="TIGR03083">
    <property type="entry name" value="maleylpyruvate isomerase family mycothiol-dependent enzyme"/>
    <property type="match status" value="1"/>
</dbReference>
<dbReference type="Gene3D" id="1.20.120.450">
    <property type="entry name" value="dinb family like domain"/>
    <property type="match status" value="1"/>
</dbReference>
<dbReference type="InterPro" id="IPR034660">
    <property type="entry name" value="DinB/YfiT-like"/>
</dbReference>
<dbReference type="NCBIfam" id="TIGR03084">
    <property type="entry name" value="TIGR03084 family metal-binding protein"/>
    <property type="match status" value="1"/>
</dbReference>
<protein>
    <submittedName>
        <fullName evidence="3">Uncharacterized protein (TIGR03084 family)</fullName>
    </submittedName>
</protein>
<dbReference type="EMBL" id="JACHGB010000003">
    <property type="protein sequence ID" value="MBB5271729.1"/>
    <property type="molecule type" value="Genomic_DNA"/>
</dbReference>
<evidence type="ECO:0000259" key="2">
    <source>
        <dbReference type="Pfam" id="PF11716"/>
    </source>
</evidence>
<dbReference type="AlphaFoldDB" id="A0A7W8HGM5"/>
<evidence type="ECO:0000313" key="4">
    <source>
        <dbReference type="Proteomes" id="UP000532440"/>
    </source>
</evidence>
<dbReference type="InterPro" id="IPR024344">
    <property type="entry name" value="MDMPI_metal-binding"/>
</dbReference>
<dbReference type="Pfam" id="PF11716">
    <property type="entry name" value="MDMPI_N"/>
    <property type="match status" value="1"/>
</dbReference>
<organism evidence="3 4">
    <name type="scientific">Quisquiliibacterium transsilvanicum</name>
    <dbReference type="NCBI Taxonomy" id="1549638"/>
    <lineage>
        <taxon>Bacteria</taxon>
        <taxon>Pseudomonadati</taxon>
        <taxon>Pseudomonadota</taxon>
        <taxon>Betaproteobacteria</taxon>
        <taxon>Burkholderiales</taxon>
        <taxon>Burkholderiaceae</taxon>
        <taxon>Quisquiliibacterium</taxon>
    </lineage>
</organism>
<keyword evidence="4" id="KW-1185">Reference proteome</keyword>
<evidence type="ECO:0000313" key="3">
    <source>
        <dbReference type="EMBL" id="MBB5271729.1"/>
    </source>
</evidence>
<evidence type="ECO:0000259" key="1">
    <source>
        <dbReference type="Pfam" id="PF08608"/>
    </source>
</evidence>
<dbReference type="InterPro" id="IPR013917">
    <property type="entry name" value="tRNA_wybutosine-synth"/>
</dbReference>
<proteinExistence type="predicted"/>
<dbReference type="Pfam" id="PF08608">
    <property type="entry name" value="Wyosine_form"/>
    <property type="match status" value="1"/>
</dbReference>
<accession>A0A7W8HGM5</accession>
<comment type="caution">
    <text evidence="3">The sequence shown here is derived from an EMBL/GenBank/DDBJ whole genome shotgun (WGS) entry which is preliminary data.</text>
</comment>
<gene>
    <name evidence="3" type="ORF">HNQ70_001739</name>
</gene>
<dbReference type="InterPro" id="IPR017518">
    <property type="entry name" value="CHP03084"/>
</dbReference>
<feature type="domain" description="tRNA wybutosine-synthesis" evidence="1">
    <location>
        <begin position="183"/>
        <end position="226"/>
    </location>
</feature>
<dbReference type="SUPFAM" id="SSF109854">
    <property type="entry name" value="DinB/YfiT-like putative metalloenzymes"/>
    <property type="match status" value="1"/>
</dbReference>
<dbReference type="RefSeq" id="WP_183966370.1">
    <property type="nucleotide sequence ID" value="NZ_BAABEW010000001.1"/>
</dbReference>
<dbReference type="InterPro" id="IPR017517">
    <property type="entry name" value="Maleyloyr_isom"/>
</dbReference>
<sequence>MKEVCADLLAEYTELADLAATLTPEQWQATTAFYGWTPWDEIAHLCYFDETGLLAVTDAGAFGSDAAAMAQAMAAGKEISQVTREKYGHMSGAQLLPFWRERFTKLVAALAARDPKDRLPWYGPTMSARSFATARMMETWAHGQDVFDVARKRRPGNARLKHIAHIGVTTFGWSFVNRKLPVPAQAPYIELRAPDGSSWTWGEPSATEWLKGDALDFCLVVTQRRNPSDTGLRFVGEGATAWMKIAQCFAGPPADGPAPGVRKVEYMDA</sequence>